<dbReference type="EMBL" id="WNYA01000003">
    <property type="protein sequence ID" value="KAG8580533.1"/>
    <property type="molecule type" value="Genomic_DNA"/>
</dbReference>
<keyword evidence="2" id="KW-1185">Reference proteome</keyword>
<evidence type="ECO:0000313" key="2">
    <source>
        <dbReference type="Proteomes" id="UP000824782"/>
    </source>
</evidence>
<proteinExistence type="predicted"/>
<gene>
    <name evidence="1" type="ORF">GDO81_007324</name>
</gene>
<comment type="caution">
    <text evidence="1">The sequence shown here is derived from an EMBL/GenBank/DDBJ whole genome shotgun (WGS) entry which is preliminary data.</text>
</comment>
<name>A0AAV7C6M1_ENGPU</name>
<accession>A0AAV7C6M1</accession>
<protein>
    <submittedName>
        <fullName evidence="1">Uncharacterized protein</fullName>
    </submittedName>
</protein>
<evidence type="ECO:0000313" key="1">
    <source>
        <dbReference type="EMBL" id="KAG8580533.1"/>
    </source>
</evidence>
<organism evidence="1 2">
    <name type="scientific">Engystomops pustulosus</name>
    <name type="common">Tungara frog</name>
    <name type="synonym">Physalaemus pustulosus</name>
    <dbReference type="NCBI Taxonomy" id="76066"/>
    <lineage>
        <taxon>Eukaryota</taxon>
        <taxon>Metazoa</taxon>
        <taxon>Chordata</taxon>
        <taxon>Craniata</taxon>
        <taxon>Vertebrata</taxon>
        <taxon>Euteleostomi</taxon>
        <taxon>Amphibia</taxon>
        <taxon>Batrachia</taxon>
        <taxon>Anura</taxon>
        <taxon>Neobatrachia</taxon>
        <taxon>Hyloidea</taxon>
        <taxon>Leptodactylidae</taxon>
        <taxon>Leiuperinae</taxon>
        <taxon>Engystomops</taxon>
    </lineage>
</organism>
<reference evidence="1" key="1">
    <citation type="thesis" date="2020" institute="ProQuest LLC" country="789 East Eisenhower Parkway, Ann Arbor, MI, USA">
        <title>Comparative Genomics and Chromosome Evolution.</title>
        <authorList>
            <person name="Mudd A.B."/>
        </authorList>
    </citation>
    <scope>NUCLEOTIDE SEQUENCE</scope>
    <source>
        <strain evidence="1">237g6f4</strain>
        <tissue evidence="1">Blood</tissue>
    </source>
</reference>
<sequence length="97" mass="11114">MLNIKHDVNVGKWGCTEKREHKTWGIEIKADKPREIAAYIRKSCQVAIPFFSYAERSHQTASVSLCPAGCNVLYARHLKIFYKTCCKTILSPKLMQL</sequence>
<dbReference type="AlphaFoldDB" id="A0AAV7C6M1"/>
<dbReference type="Proteomes" id="UP000824782">
    <property type="component" value="Unassembled WGS sequence"/>
</dbReference>